<evidence type="ECO:0000256" key="2">
    <source>
        <dbReference type="ARBA" id="ARBA00006162"/>
    </source>
</evidence>
<feature type="transmembrane region" description="Helical" evidence="7">
    <location>
        <begin position="206"/>
        <end position="228"/>
    </location>
</feature>
<dbReference type="RefSeq" id="WP_136562917.1">
    <property type="nucleotide sequence ID" value="NZ_BAABLS010000004.1"/>
</dbReference>
<feature type="transmembrane region" description="Helical" evidence="7">
    <location>
        <begin position="128"/>
        <end position="146"/>
    </location>
</feature>
<comment type="similarity">
    <text evidence="2">Belongs to the EccD/Snm4 family.</text>
</comment>
<name>A0A4S8N8Z1_9ACTN</name>
<dbReference type="InterPro" id="IPR044049">
    <property type="entry name" value="EccD_transm"/>
</dbReference>
<sequence length="461" mass="46308">MTSAAGRAPGAVASGLVRVTVTSGTRRVDLVLPGAVPLAELLPELARSVGLLDPATVHGGYRIGTADGRRLALDTGLVLQGVEDGGLLTVTAGVDDPVPRVYDDVVEAMTDVVEHDLTPWRPATGRRTALMAAALFFVLGAAALLVQRGSGFAAVAAVMVAVALVAGAVTLSRAQGETDAAVGVAWLGAGFAAVAGVMFAPSPLVFADLLVAAGAGTLLAGLVCVIGLGPGRTLAFPPAVVGAIALGVGLHLRSADGDGLAPAVLLTVLLALVVLVGSIFPWLALGATSTRIDQLYSSQDITADPDDIDPARVAADARLAHEILLAITGTVGLLLVLLTPFAVGLGVSGTLLAVVACLIVMLRTRQYRTGTEVLVGLCSGIGGLLVAALSALALHPDWRPTLAVVLAVAGAVLMVATLTPSAPSVRRGRLGDVLESAALLALLPLLVVATGLFDHVRDALG</sequence>
<keyword evidence="5 7" id="KW-1133">Transmembrane helix</keyword>
<dbReference type="Pfam" id="PF08817">
    <property type="entry name" value="YukD"/>
    <property type="match status" value="1"/>
</dbReference>
<dbReference type="GO" id="GO:0005886">
    <property type="term" value="C:plasma membrane"/>
    <property type="evidence" value="ECO:0007669"/>
    <property type="project" value="UniProtKB-SubCell"/>
</dbReference>
<gene>
    <name evidence="9" type="primary">eccD</name>
    <name evidence="9" type="ORF">E9934_10840</name>
</gene>
<keyword evidence="4 7" id="KW-0812">Transmembrane</keyword>
<dbReference type="Proteomes" id="UP000307087">
    <property type="component" value="Unassembled WGS sequence"/>
</dbReference>
<evidence type="ECO:0000313" key="10">
    <source>
        <dbReference type="Proteomes" id="UP000307087"/>
    </source>
</evidence>
<evidence type="ECO:0000256" key="5">
    <source>
        <dbReference type="ARBA" id="ARBA00022989"/>
    </source>
</evidence>
<evidence type="ECO:0000256" key="3">
    <source>
        <dbReference type="ARBA" id="ARBA00022475"/>
    </source>
</evidence>
<dbReference type="Gene3D" id="3.10.20.90">
    <property type="entry name" value="Phosphatidylinositol 3-kinase Catalytic Subunit, Chain A, domain 1"/>
    <property type="match status" value="1"/>
</dbReference>
<feature type="transmembrane region" description="Helical" evidence="7">
    <location>
        <begin position="264"/>
        <end position="285"/>
    </location>
</feature>
<dbReference type="Pfam" id="PF19053">
    <property type="entry name" value="EccD"/>
    <property type="match status" value="1"/>
</dbReference>
<dbReference type="InterPro" id="IPR006707">
    <property type="entry name" value="T7SS_EccD"/>
</dbReference>
<keyword evidence="6 7" id="KW-0472">Membrane</keyword>
<evidence type="ECO:0000256" key="6">
    <source>
        <dbReference type="ARBA" id="ARBA00023136"/>
    </source>
</evidence>
<keyword evidence="10" id="KW-1185">Reference proteome</keyword>
<organism evidence="9 10">
    <name type="scientific">Nocardioides caeni</name>
    <dbReference type="NCBI Taxonomy" id="574700"/>
    <lineage>
        <taxon>Bacteria</taxon>
        <taxon>Bacillati</taxon>
        <taxon>Actinomycetota</taxon>
        <taxon>Actinomycetes</taxon>
        <taxon>Propionibacteriales</taxon>
        <taxon>Nocardioidaceae</taxon>
        <taxon>Nocardioides</taxon>
    </lineage>
</organism>
<keyword evidence="3" id="KW-1003">Cell membrane</keyword>
<feature type="transmembrane region" description="Helical" evidence="7">
    <location>
        <begin position="235"/>
        <end position="252"/>
    </location>
</feature>
<feature type="transmembrane region" description="Helical" evidence="7">
    <location>
        <begin position="343"/>
        <end position="362"/>
    </location>
</feature>
<proteinExistence type="inferred from homology"/>
<evidence type="ECO:0000313" key="9">
    <source>
        <dbReference type="EMBL" id="THV12883.1"/>
    </source>
</evidence>
<dbReference type="AlphaFoldDB" id="A0A4S8N8Z1"/>
<dbReference type="OrthoDB" id="4824971at2"/>
<feature type="transmembrane region" description="Helical" evidence="7">
    <location>
        <begin position="374"/>
        <end position="395"/>
    </location>
</feature>
<reference evidence="9 10" key="1">
    <citation type="journal article" date="2009" name="Int. J. Syst. Evol. Microbiol.">
        <title>Nocardioides caeni sp. nov., isolated from wastewater.</title>
        <authorList>
            <person name="Yoon J.H."/>
            <person name="Kang S.J."/>
            <person name="Park S."/>
            <person name="Kim W."/>
            <person name="Oh T.K."/>
        </authorList>
    </citation>
    <scope>NUCLEOTIDE SEQUENCE [LARGE SCALE GENOMIC DNA]</scope>
    <source>
        <strain evidence="9 10">DSM 23134</strain>
    </source>
</reference>
<feature type="transmembrane region" description="Helical" evidence="7">
    <location>
        <begin position="152"/>
        <end position="171"/>
    </location>
</feature>
<feature type="transmembrane region" description="Helical" evidence="7">
    <location>
        <begin position="401"/>
        <end position="421"/>
    </location>
</feature>
<comment type="caution">
    <text evidence="9">The sequence shown here is derived from an EMBL/GenBank/DDBJ whole genome shotgun (WGS) entry which is preliminary data.</text>
</comment>
<feature type="domain" description="EccD-like transmembrane" evidence="8">
    <location>
        <begin position="126"/>
        <end position="458"/>
    </location>
</feature>
<feature type="transmembrane region" description="Helical" evidence="7">
    <location>
        <begin position="433"/>
        <end position="453"/>
    </location>
</feature>
<feature type="transmembrane region" description="Helical" evidence="7">
    <location>
        <begin position="319"/>
        <end position="337"/>
    </location>
</feature>
<evidence type="ECO:0000256" key="7">
    <source>
        <dbReference type="SAM" id="Phobius"/>
    </source>
</evidence>
<dbReference type="EMBL" id="STGW01000006">
    <property type="protein sequence ID" value="THV12883.1"/>
    <property type="molecule type" value="Genomic_DNA"/>
</dbReference>
<feature type="transmembrane region" description="Helical" evidence="7">
    <location>
        <begin position="180"/>
        <end position="200"/>
    </location>
</feature>
<dbReference type="InterPro" id="IPR024962">
    <property type="entry name" value="YukD-like"/>
</dbReference>
<dbReference type="NCBIfam" id="TIGR03920">
    <property type="entry name" value="T7SS_EccD"/>
    <property type="match status" value="1"/>
</dbReference>
<evidence type="ECO:0000259" key="8">
    <source>
        <dbReference type="Pfam" id="PF19053"/>
    </source>
</evidence>
<evidence type="ECO:0000256" key="4">
    <source>
        <dbReference type="ARBA" id="ARBA00022692"/>
    </source>
</evidence>
<accession>A0A4S8N8Z1</accession>
<protein>
    <submittedName>
        <fullName evidence="9">Type VII secretion integral membrane protein EccD</fullName>
    </submittedName>
</protein>
<comment type="subcellular location">
    <subcellularLocation>
        <location evidence="1">Cell membrane</location>
        <topology evidence="1">Multi-pass membrane protein</topology>
    </subcellularLocation>
</comment>
<evidence type="ECO:0000256" key="1">
    <source>
        <dbReference type="ARBA" id="ARBA00004651"/>
    </source>
</evidence>